<feature type="binding site" description="in chain A" evidence="3">
    <location>
        <position position="253"/>
    </location>
    <ligand>
        <name>UDP-N-acetyl-alpha-D-mannosaminouronate</name>
        <dbReference type="ChEBI" id="CHEBI:70731"/>
        <note>ligand shared between homodimeric partners</note>
    </ligand>
</feature>
<dbReference type="AlphaFoldDB" id="A0A3P8M671"/>
<feature type="binding site" description="in chain B" evidence="3">
    <location>
        <position position="240"/>
    </location>
    <ligand>
        <name>UDP-N-acetyl-alpha-D-mannosaminouronate</name>
        <dbReference type="ChEBI" id="CHEBI:70731"/>
        <note>ligand shared between homodimeric partners</note>
    </ligand>
</feature>
<comment type="similarity">
    <text evidence="3">Belongs to the UDP-glucose/GDP-mannose dehydrogenase family. WecC subfamily.</text>
</comment>
<dbReference type="GO" id="GO:0009246">
    <property type="term" value="P:enterobacterial common antigen biosynthetic process"/>
    <property type="evidence" value="ECO:0007669"/>
    <property type="project" value="UniProtKB-UniRule"/>
</dbReference>
<reference evidence="5 6" key="1">
    <citation type="submission" date="2018-12" db="EMBL/GenBank/DDBJ databases">
        <authorList>
            <consortium name="Pathogen Informatics"/>
        </authorList>
    </citation>
    <scope>NUCLEOTIDE SEQUENCE [LARGE SCALE GENOMIC DNA]</scope>
    <source>
        <strain evidence="5 6">NCTC13098</strain>
    </source>
</reference>
<evidence type="ECO:0000256" key="1">
    <source>
        <dbReference type="ARBA" id="ARBA00023002"/>
    </source>
</evidence>
<evidence type="ECO:0000313" key="5">
    <source>
        <dbReference type="EMBL" id="VDR30573.1"/>
    </source>
</evidence>
<dbReference type="InterPro" id="IPR014026">
    <property type="entry name" value="UDP-Glc/GDP-Man_DH_dimer"/>
</dbReference>
<dbReference type="Pfam" id="PF00984">
    <property type="entry name" value="UDPG_MGDP_dh"/>
    <property type="match status" value="1"/>
</dbReference>
<dbReference type="NCBIfam" id="TIGR03026">
    <property type="entry name" value="NDP-sugDHase"/>
    <property type="match status" value="1"/>
</dbReference>
<protein>
    <recommendedName>
        <fullName evidence="3">UDP-N-acetyl-D-mannosamine dehydrogenase</fullName>
        <ecNumber evidence="3">1.1.1.336</ecNumber>
    </recommendedName>
    <alternativeName>
        <fullName evidence="3">UDP-ManNAc 6-dehydrogenase</fullName>
    </alternativeName>
</protein>
<feature type="binding site" description="in chain A" evidence="3">
    <location>
        <position position="206"/>
    </location>
    <ligand>
        <name>UDP-N-acetyl-alpha-D-mannosaminouronate</name>
        <dbReference type="ChEBI" id="CHEBI:70731"/>
        <note>ligand shared between homodimeric partners</note>
    </ligand>
</feature>
<dbReference type="KEGG" id="rtg:NCTC13098_07038"/>
<dbReference type="Gene3D" id="1.20.5.100">
    <property type="entry name" value="Cytochrome c1, transmembrane anchor, C-terminal"/>
    <property type="match status" value="1"/>
</dbReference>
<feature type="active site" description="Nucleophile" evidence="3">
    <location>
        <position position="256"/>
    </location>
</feature>
<feature type="binding site" description="in chain A" evidence="3">
    <location>
        <position position="202"/>
    </location>
    <ligand>
        <name>UDP-N-acetyl-alpha-D-mannosaminouronate</name>
        <dbReference type="ChEBI" id="CHEBI:70731"/>
        <note>ligand shared between homodimeric partners</note>
    </ligand>
</feature>
<dbReference type="SUPFAM" id="SSF48179">
    <property type="entry name" value="6-phosphogluconate dehydrogenase C-terminal domain-like"/>
    <property type="match status" value="1"/>
</dbReference>
<evidence type="ECO:0000256" key="3">
    <source>
        <dbReference type="HAMAP-Rule" id="MF_02029"/>
    </source>
</evidence>
<feature type="binding site" description="in chain B" evidence="3">
    <location>
        <position position="242"/>
    </location>
    <ligand>
        <name>UDP-N-acetyl-alpha-D-mannosaminouronate</name>
        <dbReference type="ChEBI" id="CHEBI:70731"/>
        <note>ligand shared between homodimeric partners</note>
    </ligand>
</feature>
<dbReference type="FunFam" id="3.40.50.720:FF:000235">
    <property type="entry name" value="UDP-N-acetyl-D-mannosamine dehydrogenase"/>
    <property type="match status" value="1"/>
</dbReference>
<dbReference type="SUPFAM" id="SSF52413">
    <property type="entry name" value="UDP-glucose/GDP-mannose dehydrogenase C-terminal domain"/>
    <property type="match status" value="1"/>
</dbReference>
<dbReference type="NCBIfam" id="NF008286">
    <property type="entry name" value="PRK11064.1"/>
    <property type="match status" value="1"/>
</dbReference>
<dbReference type="PIRSF" id="PIRSF000124">
    <property type="entry name" value="UDPglc_GDPman_dh"/>
    <property type="match status" value="1"/>
</dbReference>
<comment type="catalytic activity">
    <reaction evidence="3">
        <text>UDP-N-acetyl-alpha-D-mannosamine + 2 NAD(+) + H2O = UDP-N-acetyl-alpha-D-mannosaminouronate + 2 NADH + 3 H(+)</text>
        <dbReference type="Rhea" id="RHEA:25780"/>
        <dbReference type="ChEBI" id="CHEBI:15377"/>
        <dbReference type="ChEBI" id="CHEBI:15378"/>
        <dbReference type="ChEBI" id="CHEBI:57540"/>
        <dbReference type="ChEBI" id="CHEBI:57945"/>
        <dbReference type="ChEBI" id="CHEBI:68623"/>
        <dbReference type="ChEBI" id="CHEBI:70731"/>
        <dbReference type="EC" id="1.1.1.336"/>
    </reaction>
</comment>
<dbReference type="InterPro" id="IPR008927">
    <property type="entry name" value="6-PGluconate_DH-like_C_sf"/>
</dbReference>
<dbReference type="UniPathway" id="UPA00566"/>
<feature type="binding site" description="in chain A" evidence="3">
    <location>
        <position position="23"/>
    </location>
    <ligand>
        <name>NAD(+)</name>
        <dbReference type="ChEBI" id="CHEBI:57540"/>
        <note>ligand shared between homodimeric partners</note>
    </ligand>
</feature>
<dbReference type="InterPro" id="IPR036291">
    <property type="entry name" value="NAD(P)-bd_dom_sf"/>
</dbReference>
<organism evidence="5 6">
    <name type="scientific">Raoultella terrigena</name>
    <name type="common">Klebsiella terrigena</name>
    <dbReference type="NCBI Taxonomy" id="577"/>
    <lineage>
        <taxon>Bacteria</taxon>
        <taxon>Pseudomonadati</taxon>
        <taxon>Pseudomonadota</taxon>
        <taxon>Gammaproteobacteria</taxon>
        <taxon>Enterobacterales</taxon>
        <taxon>Enterobacteriaceae</taxon>
        <taxon>Klebsiella/Raoultella group</taxon>
        <taxon>Raoultella</taxon>
    </lineage>
</organism>
<feature type="domain" description="UDP-glucose/GDP-mannose dehydrogenase C-terminal" evidence="4">
    <location>
        <begin position="314"/>
        <end position="410"/>
    </location>
</feature>
<feature type="binding site" description="in chain A" evidence="3">
    <location>
        <position position="75"/>
    </location>
    <ligand>
        <name>NAD(+)</name>
        <dbReference type="ChEBI" id="CHEBI:57540"/>
        <note>ligand shared between homodimeric partners</note>
    </ligand>
</feature>
<feature type="binding site" description="in chain A" evidence="3">
    <location>
        <position position="406"/>
    </location>
    <ligand>
        <name>UDP-N-acetyl-alpha-D-mannosaminouronate</name>
        <dbReference type="ChEBI" id="CHEBI:70731"/>
        <note>ligand shared between homodimeric partners</note>
    </ligand>
</feature>
<comment type="subunit">
    <text evidence="3">Homodimer.</text>
</comment>
<dbReference type="PANTHER" id="PTHR43491">
    <property type="entry name" value="UDP-N-ACETYL-D-MANNOSAMINE DEHYDROGENASE"/>
    <property type="match status" value="1"/>
</dbReference>
<dbReference type="Pfam" id="PF03720">
    <property type="entry name" value="UDPG_MGDP_dh_C"/>
    <property type="match status" value="1"/>
</dbReference>
<feature type="binding site" description="in chain A" evidence="3">
    <location>
        <position position="320"/>
    </location>
    <ligand>
        <name>UDP-N-acetyl-alpha-D-mannosaminouronate</name>
        <dbReference type="ChEBI" id="CHEBI:70731"/>
        <note>ligand shared between homodimeric partners</note>
    </ligand>
</feature>
<dbReference type="FunFam" id="3.40.50.720:FF:000139">
    <property type="entry name" value="UDP-N-acetyl-D-mannosamine dehydrogenase"/>
    <property type="match status" value="1"/>
</dbReference>
<dbReference type="InterPro" id="IPR036220">
    <property type="entry name" value="UDP-Glc/GDP-Man_DH_C_sf"/>
</dbReference>
<accession>A0A3P8M671</accession>
<dbReference type="InterPro" id="IPR001732">
    <property type="entry name" value="UDP-Glc/GDP-Man_DH_N"/>
</dbReference>
<dbReference type="GO" id="GO:0016628">
    <property type="term" value="F:oxidoreductase activity, acting on the CH-CH group of donors, NAD or NADP as acceptor"/>
    <property type="evidence" value="ECO:0007669"/>
    <property type="project" value="InterPro"/>
</dbReference>
<dbReference type="Proteomes" id="UP000274346">
    <property type="component" value="Chromosome"/>
</dbReference>
<dbReference type="SUPFAM" id="SSF51735">
    <property type="entry name" value="NAD(P)-binding Rossmann-fold domains"/>
    <property type="match status" value="1"/>
</dbReference>
<feature type="binding site" description="in chain A" evidence="3">
    <location>
        <position position="151"/>
    </location>
    <ligand>
        <name>UDP-N-acetyl-alpha-D-mannosaminouronate</name>
        <dbReference type="ChEBI" id="CHEBI:70731"/>
        <note>ligand shared between homodimeric partners</note>
    </ligand>
</feature>
<dbReference type="InterPro" id="IPR028359">
    <property type="entry name" value="UDP_ManNAc/GlcNAc_DH"/>
</dbReference>
<dbReference type="GO" id="GO:0089714">
    <property type="term" value="F:UDP-N-acetyl-D-mannosamine dehydrogenase activity"/>
    <property type="evidence" value="ECO:0007669"/>
    <property type="project" value="UniProtKB-UniRule"/>
</dbReference>
<comment type="pathway">
    <text evidence="3">Bacterial outer membrane biogenesis; enterobacterial common antigen biosynthesis.</text>
</comment>
<evidence type="ECO:0000259" key="4">
    <source>
        <dbReference type="SMART" id="SM00984"/>
    </source>
</evidence>
<keyword evidence="1 3" id="KW-0560">Oxidoreductase</keyword>
<dbReference type="InterPro" id="IPR032891">
    <property type="entry name" value="WecC"/>
</dbReference>
<feature type="binding site" description="in chain A" evidence="3">
    <location>
        <position position="209"/>
    </location>
    <ligand>
        <name>UDP-N-acetyl-alpha-D-mannosaminouronate</name>
        <dbReference type="ChEBI" id="CHEBI:70731"/>
        <note>ligand shared between homodimeric partners</note>
    </ligand>
</feature>
<dbReference type="GO" id="GO:0051287">
    <property type="term" value="F:NAD binding"/>
    <property type="evidence" value="ECO:0007669"/>
    <property type="project" value="InterPro"/>
</dbReference>
<dbReference type="EC" id="1.1.1.336" evidence="3"/>
<comment type="caution">
    <text evidence="3">Lacks conserved residue(s) required for the propagation of feature annotation.</text>
</comment>
<dbReference type="Gene3D" id="3.40.50.720">
    <property type="entry name" value="NAD(P)-binding Rossmann-like Domain"/>
    <property type="match status" value="2"/>
</dbReference>
<name>A0A3P8M671_RAOTE</name>
<proteinExistence type="inferred from homology"/>
<sequence>MGISVCQPLPAFASRQKRVVGVDVNQHAVETINRGEIHIVEPDLASVVKTAVEQGYLSATTVPVEADAYLIAVPTPFKDLHEPDMVFVESAAKSIAPVLKKGALVILESTSPVGATELMAGWLAELRPDLSFPQQAGEAADVNIAYCPERVLPGQVMVELIKNDRVIGGMSPVCSARASELYKIFLEGECVVTNSRTAEMCKLTENSFRDVNIAFANELSLICAEQEINVWELIRLANRHPRVNILQPGPGVGGHCIAVDPWFIVAQNPQQARLIRTAREVNDHKPEWVIEQVKARVAECLAASNRRASELKIACFGLAFKPNIDDLRESPAMAIAMQIAAWHSGETLVVEPNIHQLPKKLEGLCTLASLSDALANADVLVMLVDHHEFKAIGGDSVTQAFIVDTKGYGGENDSGHRYEPGPDPWHRLWPILTGSRPCSSAPVLNPWSGKIASLALTARSCAFDTTPRR</sequence>
<dbReference type="HAMAP" id="MF_02029">
    <property type="entry name" value="WecC_RffD"/>
    <property type="match status" value="1"/>
</dbReference>
<feature type="binding site" description="in chain B" evidence="3">
    <location>
        <position position="328"/>
    </location>
    <ligand>
        <name>NAD(+)</name>
        <dbReference type="ChEBI" id="CHEBI:57540"/>
        <note>ligand shared between homodimeric partners</note>
    </ligand>
</feature>
<feature type="binding site" description="in chain A" evidence="3">
    <location>
        <position position="116"/>
    </location>
    <ligand>
        <name>NAD(+)</name>
        <dbReference type="ChEBI" id="CHEBI:57540"/>
        <note>ligand shared between homodimeric partners</note>
    </ligand>
</feature>
<dbReference type="EMBL" id="LR131271">
    <property type="protein sequence ID" value="VDR30573.1"/>
    <property type="molecule type" value="Genomic_DNA"/>
</dbReference>
<dbReference type="SMART" id="SM00984">
    <property type="entry name" value="UDPG_MGDP_dh_C"/>
    <property type="match status" value="1"/>
</dbReference>
<feature type="binding site" description="in chain A" evidence="3">
    <location>
        <position position="321"/>
    </location>
    <ligand>
        <name>UDP-N-acetyl-alpha-D-mannosaminouronate</name>
        <dbReference type="ChEBI" id="CHEBI:70731"/>
        <note>ligand shared between homodimeric partners</note>
    </ligand>
</feature>
<dbReference type="PIRSF" id="PIRSF500136">
    <property type="entry name" value="UDP_ManNAc_DH"/>
    <property type="match status" value="1"/>
</dbReference>
<gene>
    <name evidence="5" type="primary">ywqF</name>
    <name evidence="3" type="synonym">wecC</name>
    <name evidence="5" type="ORF">NCTC13098_07038</name>
</gene>
<dbReference type="InterPro" id="IPR017476">
    <property type="entry name" value="UDP-Glc/GDP-Man"/>
</dbReference>
<dbReference type="Pfam" id="PF03721">
    <property type="entry name" value="UDPG_MGDP_dh_N"/>
    <property type="match status" value="1"/>
</dbReference>
<keyword evidence="2 3" id="KW-0520">NAD</keyword>
<dbReference type="InterPro" id="IPR014027">
    <property type="entry name" value="UDP-Glc/GDP-Man_DH_C"/>
</dbReference>
<evidence type="ECO:0000313" key="6">
    <source>
        <dbReference type="Proteomes" id="UP000274346"/>
    </source>
</evidence>
<evidence type="ECO:0000256" key="2">
    <source>
        <dbReference type="ARBA" id="ARBA00023027"/>
    </source>
</evidence>
<feature type="binding site" description="in chain A" evidence="3">
    <location>
        <position position="150"/>
    </location>
    <ligand>
        <name>UDP-N-acetyl-alpha-D-mannosaminouronate</name>
        <dbReference type="ChEBI" id="CHEBI:70731"/>
        <note>ligand shared between homodimeric partners</note>
    </ligand>
</feature>
<comment type="function">
    <text evidence="3">Catalyzes the four-electron oxidation of UDP-N-acetyl-D-mannosamine (UDP-ManNAc), reducing NAD(+) and releasing UDP-N-acetylmannosaminuronic acid (UDP-ManNAcA).</text>
</comment>
<dbReference type="PANTHER" id="PTHR43491:SF1">
    <property type="entry name" value="UDP-N-ACETYL-D-MANNOSAMINE DEHYDROGENASE"/>
    <property type="match status" value="1"/>
</dbReference>
<feature type="active site" description="Proton donor/acceptor" evidence="3">
    <location>
        <position position="202"/>
    </location>
</feature>